<dbReference type="PANTHER" id="PTHR13302">
    <property type="entry name" value="CONSERVED OLIGOMERIC GOLGI COMPLEX COMPONENT 3"/>
    <property type="match status" value="1"/>
</dbReference>
<dbReference type="GO" id="GO:0007030">
    <property type="term" value="P:Golgi organization"/>
    <property type="evidence" value="ECO:0007669"/>
    <property type="project" value="TreeGrafter"/>
</dbReference>
<evidence type="ECO:0000256" key="6">
    <source>
        <dbReference type="ARBA" id="ARBA00023034"/>
    </source>
</evidence>
<evidence type="ECO:0000259" key="12">
    <source>
        <dbReference type="Pfam" id="PF20671"/>
    </source>
</evidence>
<dbReference type="OrthoDB" id="296793at2759"/>
<gene>
    <name evidence="13" type="ORF">PGLA1383_LOCUS36835</name>
</gene>
<name>A0A813G958_POLGL</name>
<feature type="compositionally biased region" description="Polar residues" evidence="10">
    <location>
        <begin position="1"/>
        <end position="11"/>
    </location>
</feature>
<dbReference type="Pfam" id="PF04136">
    <property type="entry name" value="COG3_N"/>
    <property type="match status" value="1"/>
</dbReference>
<evidence type="ECO:0000256" key="10">
    <source>
        <dbReference type="SAM" id="MobiDB-lite"/>
    </source>
</evidence>
<evidence type="ECO:0000313" key="14">
    <source>
        <dbReference type="Proteomes" id="UP000654075"/>
    </source>
</evidence>
<evidence type="ECO:0000256" key="3">
    <source>
        <dbReference type="ARBA" id="ARBA00020976"/>
    </source>
</evidence>
<dbReference type="InterPro" id="IPR007265">
    <property type="entry name" value="COG_su3"/>
</dbReference>
<feature type="region of interest" description="Disordered" evidence="10">
    <location>
        <begin position="1"/>
        <end position="24"/>
    </location>
</feature>
<dbReference type="InterPro" id="IPR048320">
    <property type="entry name" value="COG3_N"/>
</dbReference>
<comment type="similarity">
    <text evidence="2">Belongs to the COG3 family.</text>
</comment>
<dbReference type="PANTHER" id="PTHR13302:SF8">
    <property type="entry name" value="CONSERVED OLIGOMERIC GOLGI COMPLEX SUBUNIT 3"/>
    <property type="match status" value="1"/>
</dbReference>
<accession>A0A813G958</accession>
<feature type="coiled-coil region" evidence="9">
    <location>
        <begin position="537"/>
        <end position="564"/>
    </location>
</feature>
<dbReference type="Proteomes" id="UP000654075">
    <property type="component" value="Unassembled WGS sequence"/>
</dbReference>
<reference evidence="13" key="1">
    <citation type="submission" date="2021-02" db="EMBL/GenBank/DDBJ databases">
        <authorList>
            <person name="Dougan E. K."/>
            <person name="Rhodes N."/>
            <person name="Thang M."/>
            <person name="Chan C."/>
        </authorList>
    </citation>
    <scope>NUCLEOTIDE SEQUENCE</scope>
</reference>
<evidence type="ECO:0000313" key="13">
    <source>
        <dbReference type="EMBL" id="CAE8619243.1"/>
    </source>
</evidence>
<proteinExistence type="inferred from homology"/>
<dbReference type="GO" id="GO:0006891">
    <property type="term" value="P:intra-Golgi vesicle-mediated transport"/>
    <property type="evidence" value="ECO:0007669"/>
    <property type="project" value="TreeGrafter"/>
</dbReference>
<protein>
    <recommendedName>
        <fullName evidence="3">Conserved oligomeric Golgi complex subunit 3</fullName>
    </recommendedName>
    <alternativeName>
        <fullName evidence="8">Component of oligomeric Golgi complex 3</fullName>
    </alternativeName>
</protein>
<dbReference type="GO" id="GO:0000139">
    <property type="term" value="C:Golgi membrane"/>
    <property type="evidence" value="ECO:0007669"/>
    <property type="project" value="UniProtKB-SubCell"/>
</dbReference>
<dbReference type="GO" id="GO:0006886">
    <property type="term" value="P:intracellular protein transport"/>
    <property type="evidence" value="ECO:0007669"/>
    <property type="project" value="InterPro"/>
</dbReference>
<evidence type="ECO:0000256" key="9">
    <source>
        <dbReference type="SAM" id="Coils"/>
    </source>
</evidence>
<evidence type="ECO:0000256" key="2">
    <source>
        <dbReference type="ARBA" id="ARBA00009936"/>
    </source>
</evidence>
<comment type="subcellular location">
    <subcellularLocation>
        <location evidence="1">Golgi apparatus membrane</location>
        <topology evidence="1">Peripheral membrane protein</topology>
    </subcellularLocation>
</comment>
<evidence type="ECO:0000256" key="4">
    <source>
        <dbReference type="ARBA" id="ARBA00022448"/>
    </source>
</evidence>
<sequence>MSADGATTSDYNVHGGASPCTPPVRAVDPENWEEDTPMAYWAYTEKFLFKTTSVLTLAELDTIIVTLSTEHFNELFAVQSSDGRWTGFVRESSDLAIFVACKTLQGEPQLRSSVMTGDILLCGPDRWGIHHVVLVCGRAVPEPAVAATLGVLPCQVFSCRTVESTREVQGHATCWYTARSSFIRDAVTGLAEKLGDDEEGAAGGTNMAEPIPVKVLLHPLRDGHGGPPLDHQAFHAAVQCCAADSQAWCLQTALRAGTVAFGKEILDPRDFPDPCSRAGLLHELRSRRASCRPICSSVALMVWQSYFEIACVAANSPAAQDLAVCEILRWVPAIPDITTPSSLLQDPLESASLSTSKVSEADFPGMASKMYYVYGQAFAEDRCSVAGNMVMVVPASDRSVTNASSGFPGELAENPAAEELNQLLAGLTELEQQHQEVGKKSATLRRLCEAGLSRQDQLGSFADGISQRLEVLGSAAEIARVLDRGDELLAAPAELASLLDRLEESAAYTESRYDFSEAKSCLNQFDHLRTRACIMLRANLQRGLERAESQVQELLWELSEESSVDTQIFYTAFQVAAPSFRPLMAILRQRMGSHVQYAATLEELEAFMASLRIRLVGDVVAAHLTSLLEDPHVAAQSQLAKVVRQTGSYMLDTASRELRCFEAFFEVRHPQDALKRLLEHLGGLFYETTKVAVLEAQSSSAVLEMVEVIRTDLLEPYQQQVATLEPALTAVLRLLCDAQQRLGVLARKELALGLEGGSSVVDPRDLDYPAALFQAVGSGLRPGRLPALDRSLSVLATTYHVLEASAFEALAREAVSCCVASLQRVARHLAQRSLQSHWASHLLRLLDAQLFLIRHLLVLREQIAAFEYDTLAAGGGSSSSSSRSSGASGPFLSAFSQISSSQLRRSQAMRNSFIESELESSCEAVVIELAALLCRPLALHRAKAPSGQGWREAAEAFLEAVRSGVPIVAAHFRAYLSDASGGAPNVLFQPLRERLLAAWAALLSENRFEGQSEVMGESEFGDLVDRLFEDTLSSSLAQIVETVTSLPRGDFPANGLEATPTLQLPWSKSHLAVPQKLCTETGARCT</sequence>
<keyword evidence="7" id="KW-0472">Membrane</keyword>
<dbReference type="EMBL" id="CAJNNV010026907">
    <property type="protein sequence ID" value="CAE8619243.1"/>
    <property type="molecule type" value="Genomic_DNA"/>
</dbReference>
<feature type="domain" description="Conserved oligomeric Golgi complex subunit 3 N-terminal" evidence="11">
    <location>
        <begin position="418"/>
        <end position="544"/>
    </location>
</feature>
<dbReference type="GO" id="GO:0005801">
    <property type="term" value="C:cis-Golgi network"/>
    <property type="evidence" value="ECO:0007669"/>
    <property type="project" value="InterPro"/>
</dbReference>
<keyword evidence="5" id="KW-0653">Protein transport</keyword>
<evidence type="ECO:0000256" key="1">
    <source>
        <dbReference type="ARBA" id="ARBA00004395"/>
    </source>
</evidence>
<evidence type="ECO:0000256" key="7">
    <source>
        <dbReference type="ARBA" id="ARBA00023136"/>
    </source>
</evidence>
<keyword evidence="14" id="KW-1185">Reference proteome</keyword>
<organism evidence="13 14">
    <name type="scientific">Polarella glacialis</name>
    <name type="common">Dinoflagellate</name>
    <dbReference type="NCBI Taxonomy" id="89957"/>
    <lineage>
        <taxon>Eukaryota</taxon>
        <taxon>Sar</taxon>
        <taxon>Alveolata</taxon>
        <taxon>Dinophyceae</taxon>
        <taxon>Suessiales</taxon>
        <taxon>Suessiaceae</taxon>
        <taxon>Polarella</taxon>
    </lineage>
</organism>
<keyword evidence="9" id="KW-0175">Coiled coil</keyword>
<keyword evidence="6" id="KW-0333">Golgi apparatus</keyword>
<dbReference type="GO" id="GO:0017119">
    <property type="term" value="C:Golgi transport complex"/>
    <property type="evidence" value="ECO:0007669"/>
    <property type="project" value="TreeGrafter"/>
</dbReference>
<dbReference type="Pfam" id="PF20671">
    <property type="entry name" value="COG3_C"/>
    <property type="match status" value="1"/>
</dbReference>
<feature type="domain" description="Conserved oligomeric Golgi complex subunit 3 C-terminal" evidence="12">
    <location>
        <begin position="568"/>
        <end position="870"/>
    </location>
</feature>
<evidence type="ECO:0000256" key="8">
    <source>
        <dbReference type="ARBA" id="ARBA00031339"/>
    </source>
</evidence>
<keyword evidence="4" id="KW-0813">Transport</keyword>
<dbReference type="InterPro" id="IPR048685">
    <property type="entry name" value="COG3_C"/>
</dbReference>
<comment type="caution">
    <text evidence="13">The sequence shown here is derived from an EMBL/GenBank/DDBJ whole genome shotgun (WGS) entry which is preliminary data.</text>
</comment>
<evidence type="ECO:0000256" key="5">
    <source>
        <dbReference type="ARBA" id="ARBA00022927"/>
    </source>
</evidence>
<evidence type="ECO:0000259" key="11">
    <source>
        <dbReference type="Pfam" id="PF04136"/>
    </source>
</evidence>
<dbReference type="AlphaFoldDB" id="A0A813G958"/>